<keyword evidence="8 17" id="KW-0479">Metal-binding</keyword>
<proteinExistence type="inferred from homology"/>
<evidence type="ECO:0000256" key="10">
    <source>
        <dbReference type="ARBA" id="ARBA00022833"/>
    </source>
</evidence>
<dbReference type="GO" id="GO:0003887">
    <property type="term" value="F:DNA-directed DNA polymerase activity"/>
    <property type="evidence" value="ECO:0007669"/>
    <property type="project" value="UniProtKB-KW"/>
</dbReference>
<feature type="region of interest" description="Disordered" evidence="18">
    <location>
        <begin position="1231"/>
        <end position="1250"/>
    </location>
</feature>
<dbReference type="Pfam" id="PF22912">
    <property type="entry name" value="zf-DPOE"/>
    <property type="match status" value="1"/>
</dbReference>
<keyword evidence="9 17" id="KW-0863">Zinc-finger</keyword>
<dbReference type="SMART" id="SM00486">
    <property type="entry name" value="POLBc"/>
    <property type="match status" value="1"/>
</dbReference>
<dbReference type="InterPro" id="IPR054475">
    <property type="entry name" value="Znf-DPOE"/>
</dbReference>
<evidence type="ECO:0000256" key="15">
    <source>
        <dbReference type="ARBA" id="ARBA00023242"/>
    </source>
</evidence>
<evidence type="ECO:0000256" key="8">
    <source>
        <dbReference type="ARBA" id="ARBA00022723"/>
    </source>
</evidence>
<dbReference type="OrthoDB" id="10060449at2759"/>
<evidence type="ECO:0000256" key="16">
    <source>
        <dbReference type="ARBA" id="ARBA00049244"/>
    </source>
</evidence>
<comment type="catalytic activity">
    <reaction evidence="16 17">
        <text>DNA(n) + a 2'-deoxyribonucleoside 5'-triphosphate = DNA(n+1) + diphosphate</text>
        <dbReference type="Rhea" id="RHEA:22508"/>
        <dbReference type="Rhea" id="RHEA-COMP:17339"/>
        <dbReference type="Rhea" id="RHEA-COMP:17340"/>
        <dbReference type="ChEBI" id="CHEBI:33019"/>
        <dbReference type="ChEBI" id="CHEBI:61560"/>
        <dbReference type="ChEBI" id="CHEBI:173112"/>
        <dbReference type="EC" id="2.7.7.7"/>
    </reaction>
</comment>
<dbReference type="GO" id="GO:0008270">
    <property type="term" value="F:zinc ion binding"/>
    <property type="evidence" value="ECO:0007669"/>
    <property type="project" value="UniProtKB-KW"/>
</dbReference>
<dbReference type="InterPro" id="IPR006172">
    <property type="entry name" value="DNA-dir_DNA_pol_B"/>
</dbReference>
<gene>
    <name evidence="20" type="ORF">SAPINGB_P002176</name>
</gene>
<accession>A0A5E8BKI5</accession>
<dbReference type="FunFam" id="3.30.420.10:FF:000010">
    <property type="entry name" value="DNA polymerase epsilon catalytic subunit"/>
    <property type="match status" value="1"/>
</dbReference>
<dbReference type="Gene3D" id="3.30.420.10">
    <property type="entry name" value="Ribonuclease H-like superfamily/Ribonuclease H"/>
    <property type="match status" value="1"/>
</dbReference>
<dbReference type="Gene3D" id="3.30.342.10">
    <property type="entry name" value="DNA Polymerase, chain B, domain 1"/>
    <property type="match status" value="1"/>
</dbReference>
<keyword evidence="21" id="KW-1185">Reference proteome</keyword>
<evidence type="ECO:0000256" key="7">
    <source>
        <dbReference type="ARBA" id="ARBA00022705"/>
    </source>
</evidence>
<reference evidence="20 21" key="1">
    <citation type="submission" date="2019-09" db="EMBL/GenBank/DDBJ databases">
        <authorList>
            <person name="Brejova B."/>
        </authorList>
    </citation>
    <scope>NUCLEOTIDE SEQUENCE [LARGE SCALE GENOMIC DNA]</scope>
</reference>
<dbReference type="EC" id="2.7.7.7" evidence="17"/>
<dbReference type="InterPro" id="IPR036397">
    <property type="entry name" value="RNaseH_sf"/>
</dbReference>
<keyword evidence="10 17" id="KW-0862">Zinc</keyword>
<evidence type="ECO:0000256" key="6">
    <source>
        <dbReference type="ARBA" id="ARBA00022695"/>
    </source>
</evidence>
<comment type="similarity">
    <text evidence="3 17">Belongs to the DNA polymerase type-B family.</text>
</comment>
<dbReference type="InterPro" id="IPR006133">
    <property type="entry name" value="DNA-dir_DNA_pol_B_exonuc"/>
</dbReference>
<dbReference type="InterPro" id="IPR012337">
    <property type="entry name" value="RNaseH-like_sf"/>
</dbReference>
<feature type="region of interest" description="Disordered" evidence="18">
    <location>
        <begin position="1"/>
        <end position="28"/>
    </location>
</feature>
<evidence type="ECO:0000256" key="12">
    <source>
        <dbReference type="ARBA" id="ARBA00023004"/>
    </source>
</evidence>
<dbReference type="GO" id="GO:0008310">
    <property type="term" value="F:single-stranded DNA 3'-5' DNA exonuclease activity"/>
    <property type="evidence" value="ECO:0007669"/>
    <property type="project" value="TreeGrafter"/>
</dbReference>
<dbReference type="GO" id="GO:0051539">
    <property type="term" value="F:4 iron, 4 sulfur cluster binding"/>
    <property type="evidence" value="ECO:0007669"/>
    <property type="project" value="UniProtKB-KW"/>
</dbReference>
<evidence type="ECO:0000256" key="5">
    <source>
        <dbReference type="ARBA" id="ARBA00022679"/>
    </source>
</evidence>
<dbReference type="CDD" id="cd05535">
    <property type="entry name" value="POLBc_epsilon"/>
    <property type="match status" value="1"/>
</dbReference>
<evidence type="ECO:0000256" key="2">
    <source>
        <dbReference type="ARBA" id="ARBA00004123"/>
    </source>
</evidence>
<dbReference type="Pfam" id="PF23250">
    <property type="entry name" value="zf_DPOE_2"/>
    <property type="match status" value="1"/>
</dbReference>
<keyword evidence="4 17" id="KW-0004">4Fe-4S</keyword>
<dbReference type="Gene3D" id="3.90.1600.10">
    <property type="entry name" value="Palm domain of DNA polymerase"/>
    <property type="match status" value="1"/>
</dbReference>
<comment type="subcellular location">
    <subcellularLocation>
        <location evidence="2 17">Nucleus</location>
    </subcellularLocation>
</comment>
<evidence type="ECO:0000256" key="11">
    <source>
        <dbReference type="ARBA" id="ARBA00022932"/>
    </source>
</evidence>
<dbReference type="InterPro" id="IPR013697">
    <property type="entry name" value="DNA_pol_e_suA_C"/>
</dbReference>
<dbReference type="GO" id="GO:0008622">
    <property type="term" value="C:epsilon DNA polymerase complex"/>
    <property type="evidence" value="ECO:0007669"/>
    <property type="project" value="InterPro"/>
</dbReference>
<dbReference type="GO" id="GO:0045004">
    <property type="term" value="P:DNA replication proofreading"/>
    <property type="evidence" value="ECO:0007669"/>
    <property type="project" value="TreeGrafter"/>
</dbReference>
<dbReference type="SUPFAM" id="SSF56672">
    <property type="entry name" value="DNA/RNA polymerases"/>
    <property type="match status" value="1"/>
</dbReference>
<dbReference type="PANTHER" id="PTHR10670:SF0">
    <property type="entry name" value="DNA POLYMERASE EPSILON CATALYTIC SUBUNIT A"/>
    <property type="match status" value="1"/>
</dbReference>
<dbReference type="EMBL" id="CABVLU010000002">
    <property type="protein sequence ID" value="VVT49246.1"/>
    <property type="molecule type" value="Genomic_DNA"/>
</dbReference>
<feature type="compositionally biased region" description="Polar residues" evidence="18">
    <location>
        <begin position="1"/>
        <end position="23"/>
    </location>
</feature>
<evidence type="ECO:0000256" key="9">
    <source>
        <dbReference type="ARBA" id="ARBA00022771"/>
    </source>
</evidence>
<dbReference type="Pfam" id="PF22634">
    <property type="entry name" value="POL2_thumb"/>
    <property type="match status" value="1"/>
</dbReference>
<keyword evidence="13 17" id="KW-0411">Iron-sulfur</keyword>
<keyword evidence="11 17" id="KW-0239">DNA-directed DNA polymerase</keyword>
<dbReference type="CDD" id="cd05779">
    <property type="entry name" value="DNA_polB_epsilon_exo"/>
    <property type="match status" value="1"/>
</dbReference>
<dbReference type="SMART" id="SM01159">
    <property type="entry name" value="DUF1744"/>
    <property type="match status" value="1"/>
</dbReference>
<dbReference type="GO" id="GO:0000166">
    <property type="term" value="F:nucleotide binding"/>
    <property type="evidence" value="ECO:0007669"/>
    <property type="project" value="InterPro"/>
</dbReference>
<dbReference type="Pfam" id="PF03104">
    <property type="entry name" value="DNA_pol_B_exo1"/>
    <property type="match status" value="1"/>
</dbReference>
<evidence type="ECO:0000256" key="14">
    <source>
        <dbReference type="ARBA" id="ARBA00023125"/>
    </source>
</evidence>
<dbReference type="InterPro" id="IPR043502">
    <property type="entry name" value="DNA/RNA_pol_sf"/>
</dbReference>
<comment type="function">
    <text evidence="17">DNA polymerase II participates in chromosomal DNA replication.</text>
</comment>
<protein>
    <recommendedName>
        <fullName evidence="17">DNA polymerase epsilon catalytic subunit</fullName>
        <ecNumber evidence="17">2.7.7.7</ecNumber>
    </recommendedName>
</protein>
<dbReference type="InterPro" id="IPR029703">
    <property type="entry name" value="POL2"/>
</dbReference>
<evidence type="ECO:0000256" key="17">
    <source>
        <dbReference type="RuleBase" id="RU365029"/>
    </source>
</evidence>
<feature type="domain" description="DNA polymerase epsilon catalytic subunit A C-terminal" evidence="19">
    <location>
        <begin position="1533"/>
        <end position="1938"/>
    </location>
</feature>
<evidence type="ECO:0000313" key="20">
    <source>
        <dbReference type="EMBL" id="VVT49246.1"/>
    </source>
</evidence>
<keyword evidence="14 17" id="KW-0238">DNA-binding</keyword>
<evidence type="ECO:0000256" key="18">
    <source>
        <dbReference type="SAM" id="MobiDB-lite"/>
    </source>
</evidence>
<keyword evidence="12 17" id="KW-0408">Iron</keyword>
<keyword evidence="6 17" id="KW-0548">Nucleotidyltransferase</keyword>
<evidence type="ECO:0000313" key="21">
    <source>
        <dbReference type="Proteomes" id="UP000398389"/>
    </source>
</evidence>
<dbReference type="FunFam" id="3.90.1600.10:FF:000006">
    <property type="entry name" value="DNA polymerase epsilon catalytic subunit"/>
    <property type="match status" value="1"/>
</dbReference>
<evidence type="ECO:0000259" key="19">
    <source>
        <dbReference type="SMART" id="SM01159"/>
    </source>
</evidence>
<keyword evidence="5 17" id="KW-0808">Transferase</keyword>
<dbReference type="InterPro" id="IPR055191">
    <property type="entry name" value="POL2_thumb"/>
</dbReference>
<evidence type="ECO:0000256" key="1">
    <source>
        <dbReference type="ARBA" id="ARBA00001966"/>
    </source>
</evidence>
<evidence type="ECO:0000256" key="3">
    <source>
        <dbReference type="ARBA" id="ARBA00005755"/>
    </source>
</evidence>
<dbReference type="GeneID" id="43580995"/>
<dbReference type="RefSeq" id="XP_031852786.1">
    <property type="nucleotide sequence ID" value="XM_031996895.1"/>
</dbReference>
<dbReference type="PANTHER" id="PTHR10670">
    <property type="entry name" value="DNA POLYMERASE EPSILON CATALYTIC SUBUNIT A"/>
    <property type="match status" value="1"/>
</dbReference>
<dbReference type="InterPro" id="IPR042087">
    <property type="entry name" value="DNA_pol_B_thumb"/>
</dbReference>
<keyword evidence="15 17" id="KW-0539">Nucleus</keyword>
<dbReference type="GO" id="GO:0006272">
    <property type="term" value="P:leading strand elongation"/>
    <property type="evidence" value="ECO:0007669"/>
    <property type="project" value="TreeGrafter"/>
</dbReference>
<dbReference type="GO" id="GO:0000278">
    <property type="term" value="P:mitotic cell cycle"/>
    <property type="evidence" value="ECO:0007669"/>
    <property type="project" value="TreeGrafter"/>
</dbReference>
<keyword evidence="7 17" id="KW-0235">DNA replication</keyword>
<comment type="cofactor">
    <cofactor evidence="1 17">
        <name>[4Fe-4S] cluster</name>
        <dbReference type="ChEBI" id="CHEBI:49883"/>
    </cofactor>
</comment>
<evidence type="ECO:0000256" key="13">
    <source>
        <dbReference type="ARBA" id="ARBA00023014"/>
    </source>
</evidence>
<evidence type="ECO:0000256" key="4">
    <source>
        <dbReference type="ARBA" id="ARBA00022485"/>
    </source>
</evidence>
<dbReference type="Gene3D" id="1.10.132.60">
    <property type="entry name" value="DNA polymerase family B, C-terminal domain"/>
    <property type="match status" value="1"/>
</dbReference>
<dbReference type="GO" id="GO:0003677">
    <property type="term" value="F:DNA binding"/>
    <property type="evidence" value="ECO:0007669"/>
    <property type="project" value="UniProtKB-KW"/>
</dbReference>
<dbReference type="InterPro" id="IPR023211">
    <property type="entry name" value="DNA_pol_palm_dom_sf"/>
</dbReference>
<dbReference type="GO" id="GO:0006287">
    <property type="term" value="P:base-excision repair, gap-filling"/>
    <property type="evidence" value="ECO:0007669"/>
    <property type="project" value="TreeGrafter"/>
</dbReference>
<sequence length="2331" mass="263797">MPNPSAQRNGRSMRSYKPSSKPSISGIGLPMEATSVSQKFEGVVEIDFLDDKLGFPRYDSGPKKVGWLVNMHSTTRQLDNSPVNGNAGVDYYFLDEEGGGFKATVLFDPYFLIICKKGYEAEVEEYLKKVLEGVLKNTTRLVKEDLQLPNHLLGNKQTLIQLTFHNVTDLLAARRIIAPLVEKNKSKKEIKDTYEEIALSSINVDFDDLNNDKKLVQDPSELIYEIREYDVPYHVRVAIDKDIRVGKWYTVESKAGIIQLTEMPEREIRADPVVLAFDIETTKLPLKFPDAAIDKVMMISYMIDGEGFLITNREIVSEDIDDFEYTPKPEYPGVFTIFNEPDEKALLERFFEHVQEAKPSVIATFNGDFFDWPFVEKRAAVHGIDMYTEIGFKKDSEEEYKSTQCVHMDCFRWVKRDSYLPQGSQGLKAVTTAKLGYNPIEIDPELMTPYAMEKPQTMAEYSVSDAVATYYLYMKYVHPFIFSLCNIIPLNPDEVLRKGTGTLCEMLLMVQAYKGSIVLPNKHTDPLERFYKGHLLETETYVGGHVESLEAGVFRSDIPAEFEVDSTAVDELLRDLDNALVFSIEVEASKKLEDVTNYDEVKQKITEALMVLKNEPKRNEKPSIYHVDVASMYPNIMTTNRLQPDSMITEEDCAACDFNRPGKNCDRRLPWAWRGEFFPAKLEEYMMIRRALENEVFPAKSPNFPPIPFSSLSASEQASHTKKRLTEYSRKVYHRVHKTETIEREAIICQRENPFYVNTVRDFRDRRYHFKTLQKVWKKKASEVPANDAAGKEDAKKMIVLYDSLQLAHKVILNSFYGYVMRKGSRWYSMEMAGVTCLTGATIIQLARKLVERLGRPLELDTDGIWCILPGSFPENFTFDLKDGKKIFISYPCVMLNHLVHAKFTNHQYQTLVDPKTHSYSTMSDNSIFFEVDGPYKAMVLPTSKEEGKGLKKRYAVFNDDGSLAELKGFELKRRGELKLIKTFQSQIFKEFLHGTTLKECYGAVARVADSWLDILESKGATLDREELLELISENKSMSKSLEEYGSQKSTSITTAGRLAEFLGASMVKDRGLNCKYIIADRPAGAPVTERAIPVAIFSSERSVKSHFLRKWLKDSSLEEFDPRSIIDWGYYWERLASTIQKIITIPAGLQNVENPVPRVPHPEWLEKRVRQQTQNFKQKSLSSYFTKTKGPAPFSNGNSSESQIGDIEDVGNGLSKTSAVISAHPKVAKVTRVSKRRNDASKAAQPAEEFEKLPDKVPPIDGEYSDWLSYQKKLWKIQKAERLRRRQVFGTSGSAVSSIRATGIASMMQNQVQQAFGHDVWNIVQILNNPSKPGEVRVTVSIGGKLQTVRVKVPRKIYVNFKTGFIVSDLEKELSNSKIEKVPNIVLPDGSTSTLLYRLTMTEEAYLDEMDKPTSILKHPLVEGIYESNIDSTQNMVLDIGLACSLSNNRPGLLGKGLASGFELEWLSPYDGKSSIHGKAKHNYLDSVSFSYIHIIHVSFLDHHIVLIIPTWSSKAHILIARPISQAQPFPNLARIYTSLLAERNARIQQQGDDTQNLFEYPNFMAFEETTFNSLTRLFQRANKILEALQSEKGIQTIVALQSPTSERFKGMVRTINDFPICQIRATNTSSFPSLGWQQIAAKKMIAQFFGLNKWLVHLHGLAKYSKIPLCNLQWDDMRYVIDVNYARRLRAAGLVLWWSSTPLPDEGGKENDAMALSEIDALDLPVVNNPGLYTTVCLDLSVRNLVIDTVLTASLLMNAEGGGGSSGNSILMTTEYENGQVEEKVVPFVEGAFSTPAIIALSSMVKGWWNQALKEDESSPLAIFSDAMVNSFLSWVSSRDSFMYHRTLLQHVNTLTQKTFIQLLREVRKSGSRLVFADQSHLVLLTSKSSVETSYAYANYLIKTIHSKPFFQFLDLEINCYWGRLLWMDDVNFGGLGCVDIDATSSNEVPLELALKWDIKGFLPPKLALEFDSWITKFLEAVDEKVSHYDPHATADSDSDNEKAVRATQIPHSNEDTANMLKGTVQGLQKQFLSRVRALIQKQHLCMKVNIEEAIAEENEEDIASYKSFNTVSHPGSLAQAFTLATNTLGIPIMSGSGVSTNGYGNQVSSMGSSYIHNQNITNNNVLQLVKFICAIFSLAKSIELEVRLFRRNALSLFDIREFSTEGNFSNPTASLRVSNFSCSNCGDVRDVDLCRGVSERIQYAYKLWQRAQKQQQENNINPLDDTSFGKSMSLGECTECGHPYSRVQIEEQLIQQVLRLLTQYQVQDLKCSRCKRVREDDMSLHCPCSGDWIESLPRDEVARKIAIYAHSSGFYGLKLLSGFIENLF</sequence>
<dbReference type="FunFam" id="1.10.132.60:FF:000002">
    <property type="entry name" value="DNA polymerase epsilon catalytic subunit"/>
    <property type="match status" value="1"/>
</dbReference>
<dbReference type="Proteomes" id="UP000398389">
    <property type="component" value="Unassembled WGS sequence"/>
</dbReference>
<dbReference type="Pfam" id="PF08490">
    <property type="entry name" value="DUF1744"/>
    <property type="match status" value="1"/>
</dbReference>
<dbReference type="SUPFAM" id="SSF53098">
    <property type="entry name" value="Ribonuclease H-like"/>
    <property type="match status" value="1"/>
</dbReference>
<organism evidence="20 21">
    <name type="scientific">Magnusiomyces paraingens</name>
    <dbReference type="NCBI Taxonomy" id="2606893"/>
    <lineage>
        <taxon>Eukaryota</taxon>
        <taxon>Fungi</taxon>
        <taxon>Dikarya</taxon>
        <taxon>Ascomycota</taxon>
        <taxon>Saccharomycotina</taxon>
        <taxon>Dipodascomycetes</taxon>
        <taxon>Dipodascales</taxon>
        <taxon>Dipodascaceae</taxon>
        <taxon>Magnusiomyces</taxon>
    </lineage>
</organism>
<name>A0A5E8BKI5_9ASCO</name>
<dbReference type="GO" id="GO:0006297">
    <property type="term" value="P:nucleotide-excision repair, DNA gap filling"/>
    <property type="evidence" value="ECO:0007669"/>
    <property type="project" value="TreeGrafter"/>
</dbReference>